<accession>A0A1F5ZG44</accession>
<evidence type="ECO:0000256" key="5">
    <source>
        <dbReference type="ARBA" id="ARBA00022679"/>
    </source>
</evidence>
<comment type="similarity">
    <text evidence="4">In the N-terminal section; belongs to the N-acetylglucosamine-1-phosphate uridyltransferase family.</text>
</comment>
<name>A0A1F5ZG44_9BACT</name>
<comment type="catalytic activity">
    <reaction evidence="10">
        <text>N-acetyl-alpha-D-glucosamine 1-phosphate + UTP + H(+) = UDP-N-acetyl-alpha-D-glucosamine + diphosphate</text>
        <dbReference type="Rhea" id="RHEA:13509"/>
        <dbReference type="ChEBI" id="CHEBI:15378"/>
        <dbReference type="ChEBI" id="CHEBI:33019"/>
        <dbReference type="ChEBI" id="CHEBI:46398"/>
        <dbReference type="ChEBI" id="CHEBI:57705"/>
        <dbReference type="ChEBI" id="CHEBI:57776"/>
        <dbReference type="EC" id="2.7.7.23"/>
    </reaction>
</comment>
<keyword evidence="8" id="KW-0012">Acyltransferase</keyword>
<evidence type="ECO:0000256" key="10">
    <source>
        <dbReference type="ARBA" id="ARBA00048493"/>
    </source>
</evidence>
<proteinExistence type="inferred from homology"/>
<evidence type="ECO:0000256" key="3">
    <source>
        <dbReference type="ARBA" id="ARBA00007707"/>
    </source>
</evidence>
<keyword evidence="6" id="KW-0548">Nucleotidyltransferase</keyword>
<dbReference type="Pfam" id="PF00483">
    <property type="entry name" value="NTP_transferase"/>
    <property type="match status" value="1"/>
</dbReference>
<dbReference type="STRING" id="1798370.A2Z00_02185"/>
<dbReference type="GO" id="GO:0003977">
    <property type="term" value="F:UDP-N-acetylglucosamine diphosphorylase activity"/>
    <property type="evidence" value="ECO:0007669"/>
    <property type="project" value="UniProtKB-EC"/>
</dbReference>
<dbReference type="Gene3D" id="2.160.10.10">
    <property type="entry name" value="Hexapeptide repeat proteins"/>
    <property type="match status" value="1"/>
</dbReference>
<sequence>ALFPFLGNPLISYAIRSAITKGTSRLVVVTNEKNNQSIQSMQVPIKLTTVIQKSFHGMADAVLSCASEIGNSSLVLVNADDAFDSTLVTDVVQKGDTTEAFGILPGWKTEQYLPLGYLAIEGETIRRIEEKPPEGKQPSQYITLVCHYIRDSDRLISEIKKTQSENDDVYEKALSSLMQSQSFLMMPYKGDFASLKYPWHVLDVLDFLLKRIGEYRGKHVEVKSNVTIEGPVYIEDNVTICENTKIVGPCYIGKNTIIGNNNIIRASHIGADCITGFNTDITRSYVGDACWFHTNYIGDSVLEGNISMGSGGVLANLRLDEKDIYSMVKGERVNTRRNKLGAMIGKNVRIGVNTSIMPGVKIGSGSFIGSGIVLDKDVSENSFCTLRDENYVVTSNATSMNEETREEFKKRL</sequence>
<comment type="caution">
    <text evidence="12">The sequence shown here is derived from an EMBL/GenBank/DDBJ whole genome shotgun (WGS) entry which is preliminary data.</text>
</comment>
<dbReference type="Pfam" id="PF00132">
    <property type="entry name" value="Hexapep"/>
    <property type="match status" value="2"/>
</dbReference>
<dbReference type="PANTHER" id="PTHR43584:SF8">
    <property type="entry name" value="N-ACETYLMURAMATE ALPHA-1-PHOSPHATE URIDYLYLTRANSFERASE"/>
    <property type="match status" value="1"/>
</dbReference>
<evidence type="ECO:0000256" key="6">
    <source>
        <dbReference type="ARBA" id="ARBA00022695"/>
    </source>
</evidence>
<evidence type="ECO:0000256" key="7">
    <source>
        <dbReference type="ARBA" id="ARBA00023268"/>
    </source>
</evidence>
<dbReference type="Gene3D" id="3.90.550.10">
    <property type="entry name" value="Spore Coat Polysaccharide Biosynthesis Protein SpsA, Chain A"/>
    <property type="match status" value="1"/>
</dbReference>
<keyword evidence="7" id="KW-0511">Multifunctional enzyme</keyword>
<evidence type="ECO:0000256" key="1">
    <source>
        <dbReference type="ARBA" id="ARBA00005166"/>
    </source>
</evidence>
<organism evidence="12 13">
    <name type="scientific">Candidatus Gottesmanbacteria bacterium RBG_13_45_10</name>
    <dbReference type="NCBI Taxonomy" id="1798370"/>
    <lineage>
        <taxon>Bacteria</taxon>
        <taxon>Candidatus Gottesmaniibacteriota</taxon>
    </lineage>
</organism>
<evidence type="ECO:0000256" key="2">
    <source>
        <dbReference type="ARBA" id="ARBA00005208"/>
    </source>
</evidence>
<protein>
    <recommendedName>
        <fullName evidence="11">Nucleotidyl transferase domain-containing protein</fullName>
    </recommendedName>
</protein>
<keyword evidence="5" id="KW-0808">Transferase</keyword>
<dbReference type="InterPro" id="IPR001451">
    <property type="entry name" value="Hexapep"/>
</dbReference>
<reference evidence="12 13" key="1">
    <citation type="journal article" date="2016" name="Nat. Commun.">
        <title>Thousands of microbial genomes shed light on interconnected biogeochemical processes in an aquifer system.</title>
        <authorList>
            <person name="Anantharaman K."/>
            <person name="Brown C.T."/>
            <person name="Hug L.A."/>
            <person name="Sharon I."/>
            <person name="Castelle C.J."/>
            <person name="Probst A.J."/>
            <person name="Thomas B.C."/>
            <person name="Singh A."/>
            <person name="Wilkins M.J."/>
            <person name="Karaoz U."/>
            <person name="Brodie E.L."/>
            <person name="Williams K.H."/>
            <person name="Hubbard S.S."/>
            <person name="Banfield J.F."/>
        </authorList>
    </citation>
    <scope>NUCLEOTIDE SEQUENCE [LARGE SCALE GENOMIC DNA]</scope>
</reference>
<dbReference type="SUPFAM" id="SSF53448">
    <property type="entry name" value="Nucleotide-diphospho-sugar transferases"/>
    <property type="match status" value="1"/>
</dbReference>
<evidence type="ECO:0000313" key="13">
    <source>
        <dbReference type="Proteomes" id="UP000177268"/>
    </source>
</evidence>
<gene>
    <name evidence="12" type="ORF">A2Z00_02185</name>
</gene>
<comment type="pathway">
    <text evidence="1">Nucleotide-sugar biosynthesis; UDP-N-acetyl-alpha-D-glucosamine biosynthesis; N-acetyl-alpha-D-glucosamine 1-phosphate from alpha-D-glucosamine 6-phosphate (route II): step 2/2.</text>
</comment>
<dbReference type="EMBL" id="MFIZ01000033">
    <property type="protein sequence ID" value="OGG11273.1"/>
    <property type="molecule type" value="Genomic_DNA"/>
</dbReference>
<comment type="similarity">
    <text evidence="3">In the C-terminal section; belongs to the transferase hexapeptide repeat family.</text>
</comment>
<dbReference type="InterPro" id="IPR050065">
    <property type="entry name" value="GlmU-like"/>
</dbReference>
<dbReference type="Proteomes" id="UP000177268">
    <property type="component" value="Unassembled WGS sequence"/>
</dbReference>
<evidence type="ECO:0000259" key="11">
    <source>
        <dbReference type="Pfam" id="PF00483"/>
    </source>
</evidence>
<comment type="pathway">
    <text evidence="2">Nucleotide-sugar biosynthesis; UDP-N-acetyl-alpha-D-glucosamine biosynthesis; UDP-N-acetyl-alpha-D-glucosamine from N-acetyl-alpha-D-glucosamine 1-phosphate: step 1/1.</text>
</comment>
<dbReference type="AlphaFoldDB" id="A0A1F5ZG44"/>
<dbReference type="PANTHER" id="PTHR43584">
    <property type="entry name" value="NUCLEOTIDYL TRANSFERASE"/>
    <property type="match status" value="1"/>
</dbReference>
<dbReference type="SUPFAM" id="SSF51161">
    <property type="entry name" value="Trimeric LpxA-like enzymes"/>
    <property type="match status" value="1"/>
</dbReference>
<evidence type="ECO:0000256" key="8">
    <source>
        <dbReference type="ARBA" id="ARBA00023315"/>
    </source>
</evidence>
<evidence type="ECO:0000256" key="4">
    <source>
        <dbReference type="ARBA" id="ARBA00007947"/>
    </source>
</evidence>
<dbReference type="InterPro" id="IPR005835">
    <property type="entry name" value="NTP_transferase_dom"/>
</dbReference>
<comment type="catalytic activity">
    <reaction evidence="9">
        <text>alpha-D-glucosamine 1-phosphate + acetyl-CoA = N-acetyl-alpha-D-glucosamine 1-phosphate + CoA + H(+)</text>
        <dbReference type="Rhea" id="RHEA:13725"/>
        <dbReference type="ChEBI" id="CHEBI:15378"/>
        <dbReference type="ChEBI" id="CHEBI:57287"/>
        <dbReference type="ChEBI" id="CHEBI:57288"/>
        <dbReference type="ChEBI" id="CHEBI:57776"/>
        <dbReference type="ChEBI" id="CHEBI:58516"/>
        <dbReference type="EC" id="2.3.1.157"/>
    </reaction>
</comment>
<dbReference type="InterPro" id="IPR011004">
    <property type="entry name" value="Trimer_LpxA-like_sf"/>
</dbReference>
<dbReference type="GO" id="GO:0019134">
    <property type="term" value="F:glucosamine-1-phosphate N-acetyltransferase activity"/>
    <property type="evidence" value="ECO:0007669"/>
    <property type="project" value="UniProtKB-EC"/>
</dbReference>
<evidence type="ECO:0000313" key="12">
    <source>
        <dbReference type="EMBL" id="OGG11273.1"/>
    </source>
</evidence>
<dbReference type="InterPro" id="IPR029044">
    <property type="entry name" value="Nucleotide-diphossugar_trans"/>
</dbReference>
<evidence type="ECO:0000256" key="9">
    <source>
        <dbReference type="ARBA" id="ARBA00048247"/>
    </source>
</evidence>
<feature type="non-terminal residue" evidence="12">
    <location>
        <position position="1"/>
    </location>
</feature>
<feature type="domain" description="Nucleotidyl transferase" evidence="11">
    <location>
        <begin position="2"/>
        <end position="180"/>
    </location>
</feature>